<feature type="binding site" evidence="21">
    <location>
        <begin position="17"/>
        <end position="24"/>
    </location>
    <ligand>
        <name>ATP</name>
        <dbReference type="ChEBI" id="CHEBI:30616"/>
    </ligand>
</feature>
<evidence type="ECO:0000256" key="3">
    <source>
        <dbReference type="ARBA" id="ARBA00022553"/>
    </source>
</evidence>
<evidence type="ECO:0000256" key="7">
    <source>
        <dbReference type="ARBA" id="ARBA00022737"/>
    </source>
</evidence>
<keyword evidence="4" id="KW-0808">Transferase</keyword>
<dbReference type="InterPro" id="IPR020635">
    <property type="entry name" value="Tyr_kinase_cat_dom"/>
</dbReference>
<feature type="binding site" evidence="22">
    <location>
        <position position="150"/>
    </location>
    <ligand>
        <name>Mg(2+)</name>
        <dbReference type="ChEBI" id="CHEBI:18420"/>
    </ligand>
</feature>
<dbReference type="InterPro" id="IPR017441">
    <property type="entry name" value="Protein_kinase_ATP_BS"/>
</dbReference>
<evidence type="ECO:0000256" key="13">
    <source>
        <dbReference type="ARBA" id="ARBA00023137"/>
    </source>
</evidence>
<evidence type="ECO:0000256" key="6">
    <source>
        <dbReference type="ARBA" id="ARBA00022729"/>
    </source>
</evidence>
<reference evidence="26" key="3">
    <citation type="submission" date="2015-06" db="UniProtKB">
        <authorList>
            <consortium name="EnsemblMetazoa"/>
        </authorList>
    </citation>
    <scope>IDENTIFICATION</scope>
</reference>
<dbReference type="GO" id="GO:0007169">
    <property type="term" value="P:cell surface receptor protein tyrosine kinase signaling pathway"/>
    <property type="evidence" value="ECO:0000318"/>
    <property type="project" value="GO_Central"/>
</dbReference>
<dbReference type="GeneID" id="20196215"/>
<dbReference type="EC" id="2.7.10.1" evidence="2"/>
<dbReference type="EMBL" id="AMQM01007670">
    <property type="status" value="NOT_ANNOTATED_CDS"/>
    <property type="molecule type" value="Genomic_DNA"/>
</dbReference>
<feature type="binding site" evidence="22">
    <location>
        <position position="163"/>
    </location>
    <ligand>
        <name>Mg(2+)</name>
        <dbReference type="ChEBI" id="CHEBI:18420"/>
    </ligand>
</feature>
<gene>
    <name evidence="26" type="primary">20196215</name>
    <name evidence="25" type="ORF">HELRODRAFT_133578</name>
</gene>
<dbReference type="HOGENOM" id="CLU_000288_7_40_1"/>
<evidence type="ECO:0000256" key="8">
    <source>
        <dbReference type="ARBA" id="ARBA00022741"/>
    </source>
</evidence>
<keyword evidence="8 21" id="KW-0547">Nucleotide-binding</keyword>
<dbReference type="FunFam" id="1.10.510.10:FF:001227">
    <property type="entry name" value="Tyrosine-protein kinase receptor"/>
    <property type="match status" value="1"/>
</dbReference>
<evidence type="ECO:0000256" key="23">
    <source>
        <dbReference type="PROSITE-ProRule" id="PRU10141"/>
    </source>
</evidence>
<evidence type="ECO:0000256" key="10">
    <source>
        <dbReference type="ARBA" id="ARBA00022840"/>
    </source>
</evidence>
<dbReference type="STRING" id="6412.T1EI15"/>
<protein>
    <recommendedName>
        <fullName evidence="2">receptor protein-tyrosine kinase</fullName>
        <ecNumber evidence="2">2.7.10.1</ecNumber>
    </recommendedName>
</protein>
<dbReference type="RefSeq" id="XP_009029628.1">
    <property type="nucleotide sequence ID" value="XM_009031380.1"/>
</dbReference>
<evidence type="ECO:0000256" key="21">
    <source>
        <dbReference type="PIRSR" id="PIRSR000615-2"/>
    </source>
</evidence>
<feature type="active site" description="Proton acceptor" evidence="20">
    <location>
        <position position="145"/>
    </location>
</feature>
<keyword evidence="10 21" id="KW-0067">ATP-binding</keyword>
<feature type="binding site" evidence="21">
    <location>
        <position position="149"/>
    </location>
    <ligand>
        <name>ATP</name>
        <dbReference type="ChEBI" id="CHEBI:30616"/>
    </ligand>
</feature>
<dbReference type="PRINTS" id="PR00109">
    <property type="entry name" value="TYRKINASE"/>
</dbReference>
<dbReference type="InterPro" id="IPR050122">
    <property type="entry name" value="RTK"/>
</dbReference>
<keyword evidence="12" id="KW-0472">Membrane</keyword>
<dbReference type="GO" id="GO:0005524">
    <property type="term" value="F:ATP binding"/>
    <property type="evidence" value="ECO:0007669"/>
    <property type="project" value="UniProtKB-UniRule"/>
</dbReference>
<keyword evidence="7" id="KW-0677">Repeat</keyword>
<evidence type="ECO:0000256" key="15">
    <source>
        <dbReference type="ARBA" id="ARBA00023170"/>
    </source>
</evidence>
<evidence type="ECO:0000256" key="20">
    <source>
        <dbReference type="PIRSR" id="PIRSR000615-1"/>
    </source>
</evidence>
<name>T1EI15_HELRO</name>
<dbReference type="CTD" id="20196215"/>
<dbReference type="GO" id="GO:0046872">
    <property type="term" value="F:metal ion binding"/>
    <property type="evidence" value="ECO:0007669"/>
    <property type="project" value="UniProtKB-KW"/>
</dbReference>
<dbReference type="EnsemblMetazoa" id="HelroT133578">
    <property type="protein sequence ID" value="HelroP133578"/>
    <property type="gene ID" value="HelroG133578"/>
</dbReference>
<feature type="binding site" evidence="21">
    <location>
        <begin position="89"/>
        <end position="95"/>
    </location>
    <ligand>
        <name>ATP</name>
        <dbReference type="ChEBI" id="CHEBI:30616"/>
    </ligand>
</feature>
<dbReference type="InParanoid" id="T1EI15"/>
<dbReference type="PANTHER" id="PTHR24416">
    <property type="entry name" value="TYROSINE-PROTEIN KINASE RECEPTOR"/>
    <property type="match status" value="1"/>
</dbReference>
<keyword evidence="16" id="KW-0325">Glycoprotein</keyword>
<keyword evidence="3" id="KW-0597">Phosphoprotein</keyword>
<dbReference type="KEGG" id="hro:HELRODRAFT_133578"/>
<feature type="domain" description="Protein kinase" evidence="24">
    <location>
        <begin position="10"/>
        <end position="276"/>
    </location>
</feature>
<comment type="catalytic activity">
    <reaction evidence="18">
        <text>L-tyrosyl-[protein] + ATP = O-phospho-L-tyrosyl-[protein] + ADP + H(+)</text>
        <dbReference type="Rhea" id="RHEA:10596"/>
        <dbReference type="Rhea" id="RHEA-COMP:10136"/>
        <dbReference type="Rhea" id="RHEA-COMP:20101"/>
        <dbReference type="ChEBI" id="CHEBI:15378"/>
        <dbReference type="ChEBI" id="CHEBI:30616"/>
        <dbReference type="ChEBI" id="CHEBI:46858"/>
        <dbReference type="ChEBI" id="CHEBI:61978"/>
        <dbReference type="ChEBI" id="CHEBI:456216"/>
        <dbReference type="EC" id="2.7.10.1"/>
    </reaction>
</comment>
<evidence type="ECO:0000256" key="14">
    <source>
        <dbReference type="ARBA" id="ARBA00023157"/>
    </source>
</evidence>
<dbReference type="GO" id="GO:0043235">
    <property type="term" value="C:receptor complex"/>
    <property type="evidence" value="ECO:0000318"/>
    <property type="project" value="GO_Central"/>
</dbReference>
<dbReference type="GO" id="GO:0004714">
    <property type="term" value="F:transmembrane receptor protein tyrosine kinase activity"/>
    <property type="evidence" value="ECO:0000318"/>
    <property type="project" value="GO_Central"/>
</dbReference>
<dbReference type="OMA" id="QISEIMD"/>
<dbReference type="SUPFAM" id="SSF56112">
    <property type="entry name" value="Protein kinase-like (PK-like)"/>
    <property type="match status" value="1"/>
</dbReference>
<keyword evidence="9" id="KW-0418">Kinase</keyword>
<organism evidence="26 27">
    <name type="scientific">Helobdella robusta</name>
    <name type="common">Californian leech</name>
    <dbReference type="NCBI Taxonomy" id="6412"/>
    <lineage>
        <taxon>Eukaryota</taxon>
        <taxon>Metazoa</taxon>
        <taxon>Spiralia</taxon>
        <taxon>Lophotrochozoa</taxon>
        <taxon>Annelida</taxon>
        <taxon>Clitellata</taxon>
        <taxon>Hirudinea</taxon>
        <taxon>Rhynchobdellida</taxon>
        <taxon>Glossiphoniidae</taxon>
        <taxon>Helobdella</taxon>
    </lineage>
</organism>
<evidence type="ECO:0000256" key="12">
    <source>
        <dbReference type="ARBA" id="ARBA00023136"/>
    </source>
</evidence>
<evidence type="ECO:0000256" key="11">
    <source>
        <dbReference type="ARBA" id="ARBA00022989"/>
    </source>
</evidence>
<dbReference type="EMBL" id="KB097656">
    <property type="protein sequence ID" value="ESN92248.1"/>
    <property type="molecule type" value="Genomic_DNA"/>
</dbReference>
<evidence type="ECO:0000259" key="24">
    <source>
        <dbReference type="PROSITE" id="PS50011"/>
    </source>
</evidence>
<evidence type="ECO:0000256" key="18">
    <source>
        <dbReference type="ARBA" id="ARBA00051243"/>
    </source>
</evidence>
<dbReference type="PROSITE" id="PS50011">
    <property type="entry name" value="PROTEIN_KINASE_DOM"/>
    <property type="match status" value="1"/>
</dbReference>
<keyword evidence="5" id="KW-0812">Transmembrane</keyword>
<keyword evidence="15" id="KW-0675">Receptor</keyword>
<evidence type="ECO:0000256" key="16">
    <source>
        <dbReference type="ARBA" id="ARBA00023180"/>
    </source>
</evidence>
<evidence type="ECO:0000256" key="5">
    <source>
        <dbReference type="ARBA" id="ARBA00022692"/>
    </source>
</evidence>
<dbReference type="FunFam" id="3.30.200.20:FF:000593">
    <property type="entry name" value="Predicted protein"/>
    <property type="match status" value="1"/>
</dbReference>
<dbReference type="InterPro" id="IPR000719">
    <property type="entry name" value="Prot_kinase_dom"/>
</dbReference>
<accession>T1EI15</accession>
<keyword evidence="22" id="KW-0479">Metal-binding</keyword>
<evidence type="ECO:0000256" key="4">
    <source>
        <dbReference type="ARBA" id="ARBA00022679"/>
    </source>
</evidence>
<keyword evidence="17" id="KW-0393">Immunoglobulin domain</keyword>
<keyword evidence="6" id="KW-0732">Signal</keyword>
<comment type="function">
    <text evidence="19">Receptor for basic fibroblast growth factor.</text>
</comment>
<dbReference type="GO" id="GO:0005886">
    <property type="term" value="C:plasma membrane"/>
    <property type="evidence" value="ECO:0000318"/>
    <property type="project" value="GO_Central"/>
</dbReference>
<comment type="subcellular location">
    <subcellularLocation>
        <location evidence="1">Membrane</location>
        <topology evidence="1">Single-pass membrane protein</topology>
    </subcellularLocation>
</comment>
<dbReference type="Gene3D" id="1.10.510.10">
    <property type="entry name" value="Transferase(Phosphotransferase) domain 1"/>
    <property type="match status" value="1"/>
</dbReference>
<evidence type="ECO:0000256" key="2">
    <source>
        <dbReference type="ARBA" id="ARBA00011902"/>
    </source>
</evidence>
<evidence type="ECO:0000313" key="25">
    <source>
        <dbReference type="EMBL" id="ESN92248.1"/>
    </source>
</evidence>
<dbReference type="InterPro" id="IPR001245">
    <property type="entry name" value="Ser-Thr/Tyr_kinase_cat_dom"/>
</dbReference>
<dbReference type="InterPro" id="IPR011009">
    <property type="entry name" value="Kinase-like_dom_sf"/>
</dbReference>
<keyword evidence="22" id="KW-0460">Magnesium</keyword>
<evidence type="ECO:0000256" key="22">
    <source>
        <dbReference type="PIRSR" id="PIRSR000615-3"/>
    </source>
</evidence>
<proteinExistence type="predicted"/>
<dbReference type="Gene3D" id="3.30.200.20">
    <property type="entry name" value="Phosphorylase Kinase, domain 1"/>
    <property type="match status" value="1"/>
</dbReference>
<reference evidence="27" key="1">
    <citation type="submission" date="2012-12" db="EMBL/GenBank/DDBJ databases">
        <authorList>
            <person name="Hellsten U."/>
            <person name="Grimwood J."/>
            <person name="Chapman J.A."/>
            <person name="Shapiro H."/>
            <person name="Aerts A."/>
            <person name="Otillar R.P."/>
            <person name="Terry A.Y."/>
            <person name="Boore J.L."/>
            <person name="Simakov O."/>
            <person name="Marletaz F."/>
            <person name="Cho S.-J."/>
            <person name="Edsinger-Gonzales E."/>
            <person name="Havlak P."/>
            <person name="Kuo D.-H."/>
            <person name="Larsson T."/>
            <person name="Lv J."/>
            <person name="Arendt D."/>
            <person name="Savage R."/>
            <person name="Osoegawa K."/>
            <person name="de Jong P."/>
            <person name="Lindberg D.R."/>
            <person name="Seaver E.C."/>
            <person name="Weisblat D.A."/>
            <person name="Putnam N.H."/>
            <person name="Grigoriev I.V."/>
            <person name="Rokhsar D.S."/>
        </authorList>
    </citation>
    <scope>NUCLEOTIDE SEQUENCE</scope>
</reference>
<evidence type="ECO:0000313" key="27">
    <source>
        <dbReference type="Proteomes" id="UP000015101"/>
    </source>
</evidence>
<dbReference type="eggNOG" id="KOG4258">
    <property type="taxonomic scope" value="Eukaryota"/>
</dbReference>
<feature type="binding site" evidence="21 23">
    <location>
        <position position="42"/>
    </location>
    <ligand>
        <name>ATP</name>
        <dbReference type="ChEBI" id="CHEBI:30616"/>
    </ligand>
</feature>
<dbReference type="Proteomes" id="UP000015101">
    <property type="component" value="Unassembled WGS sequence"/>
</dbReference>
<dbReference type="Pfam" id="PF07714">
    <property type="entry name" value="PK_Tyr_Ser-Thr"/>
    <property type="match status" value="1"/>
</dbReference>
<keyword evidence="14" id="KW-1015">Disulfide bond</keyword>
<dbReference type="PROSITE" id="PS00109">
    <property type="entry name" value="PROTEIN_KINASE_TYR"/>
    <property type="match status" value="1"/>
</dbReference>
<evidence type="ECO:0000313" key="26">
    <source>
        <dbReference type="EnsemblMetazoa" id="HelroP133578"/>
    </source>
</evidence>
<sequence length="276" mass="31171">DQWEIPRDDVILNRKLGEGAFGTVFGGEMVGESGRWTAVAVKTLKVPSKNEEKLSFLSEADMMKQLHHMNIVKLLGVCTRGEPIFTVMEFMLHGDLKTFLLSRRQLVGQTTKEADNISPRQLTNMALDIAKGLDYLASANYVHRDLACRNCLVHSSLTVKIGDFGMTRPMKDSGYYRFDKRGMFPVRWMPPESLLDGLFSVASDMWSYGVLLYEIVTFGSFPYQGLSNRQVLNCVKNGETLQLPDTCPPKLSSLLKKCWAYEPTNRPQISEIMDTL</sequence>
<evidence type="ECO:0000256" key="9">
    <source>
        <dbReference type="ARBA" id="ARBA00022777"/>
    </source>
</evidence>
<dbReference type="PROSITE" id="PS00107">
    <property type="entry name" value="PROTEIN_KINASE_ATP"/>
    <property type="match status" value="1"/>
</dbReference>
<keyword evidence="11" id="KW-1133">Transmembrane helix</keyword>
<reference evidence="25 27" key="2">
    <citation type="journal article" date="2013" name="Nature">
        <title>Insights into bilaterian evolution from three spiralian genomes.</title>
        <authorList>
            <person name="Simakov O."/>
            <person name="Marletaz F."/>
            <person name="Cho S.J."/>
            <person name="Edsinger-Gonzales E."/>
            <person name="Havlak P."/>
            <person name="Hellsten U."/>
            <person name="Kuo D.H."/>
            <person name="Larsson T."/>
            <person name="Lv J."/>
            <person name="Arendt D."/>
            <person name="Savage R."/>
            <person name="Osoegawa K."/>
            <person name="de Jong P."/>
            <person name="Grimwood J."/>
            <person name="Chapman J.A."/>
            <person name="Shapiro H."/>
            <person name="Aerts A."/>
            <person name="Otillar R.P."/>
            <person name="Terry A.Y."/>
            <person name="Boore J.L."/>
            <person name="Grigoriev I.V."/>
            <person name="Lindberg D.R."/>
            <person name="Seaver E.C."/>
            <person name="Weisblat D.A."/>
            <person name="Putnam N.H."/>
            <person name="Rokhsar D.S."/>
        </authorList>
    </citation>
    <scope>NUCLEOTIDE SEQUENCE</scope>
</reference>
<evidence type="ECO:0000256" key="1">
    <source>
        <dbReference type="ARBA" id="ARBA00004167"/>
    </source>
</evidence>
<dbReference type="SMART" id="SM00219">
    <property type="entry name" value="TyrKc"/>
    <property type="match status" value="1"/>
</dbReference>
<keyword evidence="13" id="KW-0829">Tyrosine-protein kinase</keyword>
<dbReference type="PANTHER" id="PTHR24416:SF489">
    <property type="entry name" value="PROTEIN KINASE DOMAIN-CONTAINING PROTEIN"/>
    <property type="match status" value="1"/>
</dbReference>
<dbReference type="PIRSF" id="PIRSF000615">
    <property type="entry name" value="TyrPK_CSF1-R"/>
    <property type="match status" value="1"/>
</dbReference>
<dbReference type="CDD" id="cd00192">
    <property type="entry name" value="PTKc"/>
    <property type="match status" value="1"/>
</dbReference>
<evidence type="ECO:0000256" key="19">
    <source>
        <dbReference type="ARBA" id="ARBA00056965"/>
    </source>
</evidence>
<dbReference type="InterPro" id="IPR008266">
    <property type="entry name" value="Tyr_kinase_AS"/>
</dbReference>
<dbReference type="AlphaFoldDB" id="T1EI15"/>
<keyword evidence="27" id="KW-1185">Reference proteome</keyword>
<evidence type="ECO:0000256" key="17">
    <source>
        <dbReference type="ARBA" id="ARBA00023319"/>
    </source>
</evidence>
<dbReference type="OrthoDB" id="98077at2759"/>